<feature type="domain" description="Thioredoxin" evidence="2">
    <location>
        <begin position="59"/>
        <end position="158"/>
    </location>
</feature>
<evidence type="ECO:0000313" key="4">
    <source>
        <dbReference type="Proteomes" id="UP000030747"/>
    </source>
</evidence>
<dbReference type="EMBL" id="HG673764">
    <property type="protein sequence ID" value="CDJ37522.1"/>
    <property type="molecule type" value="Genomic_DNA"/>
</dbReference>
<dbReference type="Gene3D" id="3.40.30.10">
    <property type="entry name" value="Glutaredoxin"/>
    <property type="match status" value="3"/>
</dbReference>
<dbReference type="InterPro" id="IPR052842">
    <property type="entry name" value="ER_Co-chaperone"/>
</dbReference>
<evidence type="ECO:0000313" key="3">
    <source>
        <dbReference type="EMBL" id="CDJ37522.1"/>
    </source>
</evidence>
<protein>
    <submittedName>
        <fullName evidence="3">Thioredoxin, putative</fullName>
    </submittedName>
</protein>
<feature type="chain" id="PRO_5005713746" evidence="1">
    <location>
        <begin position="44"/>
        <end position="448"/>
    </location>
</feature>
<dbReference type="CDD" id="cd02947">
    <property type="entry name" value="TRX_family"/>
    <property type="match status" value="1"/>
</dbReference>
<dbReference type="OMA" id="FCYINNE"/>
<dbReference type="CDD" id="cd02961">
    <property type="entry name" value="PDI_a_family"/>
    <property type="match status" value="1"/>
</dbReference>
<keyword evidence="1" id="KW-0732">Signal</keyword>
<dbReference type="InterPro" id="IPR036249">
    <property type="entry name" value="Thioredoxin-like_sf"/>
</dbReference>
<organism evidence="3 4">
    <name type="scientific">Eimeria tenella</name>
    <name type="common">Coccidian parasite</name>
    <dbReference type="NCBI Taxonomy" id="5802"/>
    <lineage>
        <taxon>Eukaryota</taxon>
        <taxon>Sar</taxon>
        <taxon>Alveolata</taxon>
        <taxon>Apicomplexa</taxon>
        <taxon>Conoidasida</taxon>
        <taxon>Coccidia</taxon>
        <taxon>Eucoccidiorida</taxon>
        <taxon>Eimeriorina</taxon>
        <taxon>Eimeriidae</taxon>
        <taxon>Eimeria</taxon>
    </lineage>
</organism>
<dbReference type="RefSeq" id="XP_013228360.1">
    <property type="nucleotide sequence ID" value="XM_013372906.1"/>
</dbReference>
<keyword evidence="4" id="KW-1185">Reference proteome</keyword>
<evidence type="ECO:0000259" key="2">
    <source>
        <dbReference type="Pfam" id="PF00085"/>
    </source>
</evidence>
<dbReference type="PANTHER" id="PTHR45184:SF1">
    <property type="entry name" value="DNAJ PROTEIN ERDJ3A"/>
    <property type="match status" value="1"/>
</dbReference>
<dbReference type="InterPro" id="IPR013766">
    <property type="entry name" value="Thioredoxin_domain"/>
</dbReference>
<dbReference type="Proteomes" id="UP000030747">
    <property type="component" value="Unassembled WGS sequence"/>
</dbReference>
<feature type="domain" description="Thioredoxin" evidence="2">
    <location>
        <begin position="202"/>
        <end position="263"/>
    </location>
</feature>
<gene>
    <name evidence="3" type="ORF">ETH_00002575</name>
</gene>
<dbReference type="AlphaFoldDB" id="U6KMM2"/>
<dbReference type="PANTHER" id="PTHR45184">
    <property type="entry name" value="DNAJ PROTEIN ERDJ3A"/>
    <property type="match status" value="1"/>
</dbReference>
<dbReference type="GeneID" id="25249730"/>
<dbReference type="OrthoDB" id="427280at2759"/>
<feature type="signal peptide" evidence="1">
    <location>
        <begin position="1"/>
        <end position="43"/>
    </location>
</feature>
<dbReference type="SUPFAM" id="SSF52833">
    <property type="entry name" value="Thioredoxin-like"/>
    <property type="match status" value="3"/>
</dbReference>
<dbReference type="VEuPathDB" id="ToxoDB:ETH_00002575"/>
<sequence length="448" mass="49746">MGLAVKGGASGLCGGLRSLLRGRAAAAAAAPLLLLLLLQQAAAARPLIDPMKHDIGVVSEATWSGKVLKFRDNSVFSVLFFDPLSADSRALIDGVYDHFAKKMKGIVQVLAVDCSQNSKLCKDHAPSGLPQIVIFPPFPLPKFTFQGPKDVESLSKAVRPLIPSNVKSVANQKELEALIASTVQMPKALFFSDKLTKPSILLKALSNAFKDKLAFVLLNKDSFPEAVKKYKVTSFPHLVVVRKDKKDEVYKGAFEFQKLFDWLNVFSETFVMGGGFSDTAPPAEIDPELQPWKVEPIPELTKQSSQDICFKKSNKFVCVMLAKRGRQLTGEEQEMMESLKEDYEGHQDKGPDFRFMWIDLDTETEWAELFDIKNTPTVVAVNPHKKVRFLKLAADLPATKPHIRKMLGTISSGDARFKIVPQAKVPKFVDRKEAKEDAKKSETKKEEL</sequence>
<accession>U6KMM2</accession>
<dbReference type="VEuPathDB" id="ToxoDB:ETH2_0403000"/>
<reference evidence="3" key="1">
    <citation type="submission" date="2013-10" db="EMBL/GenBank/DDBJ databases">
        <title>Genomic analysis of the causative agents of coccidiosis in chickens.</title>
        <authorList>
            <person name="Reid A.J."/>
            <person name="Blake D."/>
            <person name="Billington K."/>
            <person name="Browne H."/>
            <person name="Dunn M."/>
            <person name="Hung S."/>
            <person name="Kawahara F."/>
            <person name="Miranda-Saavedra D."/>
            <person name="Mourier T."/>
            <person name="Nagra H."/>
            <person name="Otto T.D."/>
            <person name="Rawlings N."/>
            <person name="Sanchez A."/>
            <person name="Sanders M."/>
            <person name="Subramaniam C."/>
            <person name="Tay Y."/>
            <person name="Dear P."/>
            <person name="Doerig C."/>
            <person name="Gruber A."/>
            <person name="Parkinson J."/>
            <person name="Shirley M."/>
            <person name="Wan K.L."/>
            <person name="Berriman M."/>
            <person name="Tomley F."/>
            <person name="Pain A."/>
        </authorList>
    </citation>
    <scope>NUCLEOTIDE SEQUENCE [LARGE SCALE GENOMIC DNA]</scope>
    <source>
        <strain evidence="3">Houghton</strain>
    </source>
</reference>
<evidence type="ECO:0000256" key="1">
    <source>
        <dbReference type="SAM" id="SignalP"/>
    </source>
</evidence>
<name>U6KMM2_EIMTE</name>
<dbReference type="Pfam" id="PF00085">
    <property type="entry name" value="Thioredoxin"/>
    <property type="match status" value="2"/>
</dbReference>
<reference evidence="3" key="2">
    <citation type="submission" date="2013-10" db="EMBL/GenBank/DDBJ databases">
        <authorList>
            <person name="Aslett M."/>
        </authorList>
    </citation>
    <scope>NUCLEOTIDE SEQUENCE [LARGE SCALE GENOMIC DNA]</scope>
    <source>
        <strain evidence="3">Houghton</strain>
    </source>
</reference>
<proteinExistence type="predicted"/>